<proteinExistence type="predicted"/>
<comment type="caution">
    <text evidence="2">The sequence shown here is derived from an EMBL/GenBank/DDBJ whole genome shotgun (WGS) entry which is preliminary data.</text>
</comment>
<name>A0A5A7QYZ0_STRAF</name>
<keyword evidence="3" id="KW-1185">Reference proteome</keyword>
<dbReference type="Proteomes" id="UP000325081">
    <property type="component" value="Unassembled WGS sequence"/>
</dbReference>
<feature type="compositionally biased region" description="Polar residues" evidence="1">
    <location>
        <begin position="26"/>
        <end position="49"/>
    </location>
</feature>
<accession>A0A5A7QYZ0</accession>
<evidence type="ECO:0000256" key="1">
    <source>
        <dbReference type="SAM" id="MobiDB-lite"/>
    </source>
</evidence>
<sequence>MLQSPTVKMHSLPPSSRRRAAAVVPSESSCAQSLATTSRLRPTPQTGATLSHAHSHRSISLPTAARLAVATVTLPVTDVRRRRVKSVAEAGLWADRQPEEMVDGAVGCYGMWFWRIQRWQRSNL</sequence>
<evidence type="ECO:0000313" key="2">
    <source>
        <dbReference type="EMBL" id="GER50623.1"/>
    </source>
</evidence>
<dbReference type="AlphaFoldDB" id="A0A5A7QYZ0"/>
<protein>
    <submittedName>
        <fullName evidence="2">Transcriptional regulator</fullName>
    </submittedName>
</protein>
<feature type="region of interest" description="Disordered" evidence="1">
    <location>
        <begin position="1"/>
        <end position="55"/>
    </location>
</feature>
<dbReference type="EMBL" id="BKCP01009403">
    <property type="protein sequence ID" value="GER50623.1"/>
    <property type="molecule type" value="Genomic_DNA"/>
</dbReference>
<evidence type="ECO:0000313" key="3">
    <source>
        <dbReference type="Proteomes" id="UP000325081"/>
    </source>
</evidence>
<reference evidence="3" key="1">
    <citation type="journal article" date="2019" name="Curr. Biol.">
        <title>Genome Sequence of Striga asiatica Provides Insight into the Evolution of Plant Parasitism.</title>
        <authorList>
            <person name="Yoshida S."/>
            <person name="Kim S."/>
            <person name="Wafula E.K."/>
            <person name="Tanskanen J."/>
            <person name="Kim Y.M."/>
            <person name="Honaas L."/>
            <person name="Yang Z."/>
            <person name="Spallek T."/>
            <person name="Conn C.E."/>
            <person name="Ichihashi Y."/>
            <person name="Cheong K."/>
            <person name="Cui S."/>
            <person name="Der J.P."/>
            <person name="Gundlach H."/>
            <person name="Jiao Y."/>
            <person name="Hori C."/>
            <person name="Ishida J.K."/>
            <person name="Kasahara H."/>
            <person name="Kiba T."/>
            <person name="Kim M.S."/>
            <person name="Koo N."/>
            <person name="Laohavisit A."/>
            <person name="Lee Y.H."/>
            <person name="Lumba S."/>
            <person name="McCourt P."/>
            <person name="Mortimer J.C."/>
            <person name="Mutuku J.M."/>
            <person name="Nomura T."/>
            <person name="Sasaki-Sekimoto Y."/>
            <person name="Seto Y."/>
            <person name="Wang Y."/>
            <person name="Wakatake T."/>
            <person name="Sakakibara H."/>
            <person name="Demura T."/>
            <person name="Yamaguchi S."/>
            <person name="Yoneyama K."/>
            <person name="Manabe R.I."/>
            <person name="Nelson D.C."/>
            <person name="Schulman A.H."/>
            <person name="Timko M.P."/>
            <person name="dePamphilis C.W."/>
            <person name="Choi D."/>
            <person name="Shirasu K."/>
        </authorList>
    </citation>
    <scope>NUCLEOTIDE SEQUENCE [LARGE SCALE GENOMIC DNA]</scope>
    <source>
        <strain evidence="3">cv. UVA1</strain>
    </source>
</reference>
<gene>
    <name evidence="2" type="ORF">STAS_27942</name>
</gene>
<organism evidence="2 3">
    <name type="scientific">Striga asiatica</name>
    <name type="common">Asiatic witchweed</name>
    <name type="synonym">Buchnera asiatica</name>
    <dbReference type="NCBI Taxonomy" id="4170"/>
    <lineage>
        <taxon>Eukaryota</taxon>
        <taxon>Viridiplantae</taxon>
        <taxon>Streptophyta</taxon>
        <taxon>Embryophyta</taxon>
        <taxon>Tracheophyta</taxon>
        <taxon>Spermatophyta</taxon>
        <taxon>Magnoliopsida</taxon>
        <taxon>eudicotyledons</taxon>
        <taxon>Gunneridae</taxon>
        <taxon>Pentapetalae</taxon>
        <taxon>asterids</taxon>
        <taxon>lamiids</taxon>
        <taxon>Lamiales</taxon>
        <taxon>Orobanchaceae</taxon>
        <taxon>Buchnereae</taxon>
        <taxon>Striga</taxon>
    </lineage>
</organism>